<dbReference type="EMBL" id="JYNZ01000007">
    <property type="protein sequence ID" value="KXK25717.1"/>
    <property type="molecule type" value="Genomic_DNA"/>
</dbReference>
<dbReference type="Proteomes" id="UP000070457">
    <property type="component" value="Unassembled WGS sequence"/>
</dbReference>
<dbReference type="CDD" id="cd02883">
    <property type="entry name" value="NUDIX_Hydrolase"/>
    <property type="match status" value="1"/>
</dbReference>
<accession>A0A136LVT3</accession>
<dbReference type="InterPro" id="IPR020084">
    <property type="entry name" value="NUDIX_hydrolase_CS"/>
</dbReference>
<evidence type="ECO:0000313" key="5">
    <source>
        <dbReference type="EMBL" id="KXK25717.1"/>
    </source>
</evidence>
<dbReference type="PROSITE" id="PS00893">
    <property type="entry name" value="NUDIX_BOX"/>
    <property type="match status" value="1"/>
</dbReference>
<dbReference type="PRINTS" id="PR00502">
    <property type="entry name" value="NUDIXFAMILY"/>
</dbReference>
<reference evidence="5 6" key="1">
    <citation type="submission" date="2015-02" db="EMBL/GenBank/DDBJ databases">
        <title>Improved understanding of the partial-nitritation anammox process through 23 genomes representing the majority of the microbial community.</title>
        <authorList>
            <person name="Speth D.R."/>
            <person name="In T Zandt M."/>
            <person name="Guerrero Cruz S."/>
            <person name="Jetten M.S."/>
            <person name="Dutilh B.E."/>
        </authorList>
    </citation>
    <scope>NUCLEOTIDE SEQUENCE [LARGE SCALE GENOMIC DNA]</scope>
    <source>
        <strain evidence="5">OLB20</strain>
    </source>
</reference>
<proteinExistence type="inferred from homology"/>
<comment type="similarity">
    <text evidence="3">Belongs to the Nudix hydrolase family.</text>
</comment>
<evidence type="ECO:0000256" key="2">
    <source>
        <dbReference type="ARBA" id="ARBA00022801"/>
    </source>
</evidence>
<keyword evidence="2 3" id="KW-0378">Hydrolase</keyword>
<dbReference type="STRING" id="1617426.TR69_WS6001001520"/>
<dbReference type="InterPro" id="IPR020476">
    <property type="entry name" value="Nudix_hydrolase"/>
</dbReference>
<dbReference type="PROSITE" id="PS51462">
    <property type="entry name" value="NUDIX"/>
    <property type="match status" value="1"/>
</dbReference>
<dbReference type="AlphaFoldDB" id="A0A136LVT3"/>
<protein>
    <submittedName>
        <fullName evidence="5">RNA pyrophosphohydrolase</fullName>
        <ecNumber evidence="5">3.6.1.-</ecNumber>
    </submittedName>
</protein>
<dbReference type="InterPro" id="IPR000086">
    <property type="entry name" value="NUDIX_hydrolase_dom"/>
</dbReference>
<dbReference type="PANTHER" id="PTHR43046">
    <property type="entry name" value="GDP-MANNOSE MANNOSYL HYDROLASE"/>
    <property type="match status" value="1"/>
</dbReference>
<name>A0A136LVT3_9BACT</name>
<organism evidence="5 6">
    <name type="scientific">candidate division WS6 bacterium OLB20</name>
    <dbReference type="NCBI Taxonomy" id="1617426"/>
    <lineage>
        <taxon>Bacteria</taxon>
        <taxon>Candidatus Dojkabacteria</taxon>
    </lineage>
</organism>
<feature type="domain" description="Nudix hydrolase" evidence="4">
    <location>
        <begin position="38"/>
        <end position="166"/>
    </location>
</feature>
<comment type="caution">
    <text evidence="5">The sequence shown here is derived from an EMBL/GenBank/DDBJ whole genome shotgun (WGS) entry which is preliminary data.</text>
</comment>
<dbReference type="GO" id="GO:0016787">
    <property type="term" value="F:hydrolase activity"/>
    <property type="evidence" value="ECO:0007669"/>
    <property type="project" value="UniProtKB-KW"/>
</dbReference>
<dbReference type="PANTHER" id="PTHR43046:SF14">
    <property type="entry name" value="MUTT_NUDIX FAMILY PROTEIN"/>
    <property type="match status" value="1"/>
</dbReference>
<evidence type="ECO:0000256" key="3">
    <source>
        <dbReference type="RuleBase" id="RU003476"/>
    </source>
</evidence>
<dbReference type="Gene3D" id="3.90.79.10">
    <property type="entry name" value="Nucleoside Triphosphate Pyrophosphohydrolase"/>
    <property type="match status" value="1"/>
</dbReference>
<evidence type="ECO:0000256" key="1">
    <source>
        <dbReference type="ARBA" id="ARBA00001946"/>
    </source>
</evidence>
<dbReference type="InterPro" id="IPR015797">
    <property type="entry name" value="NUDIX_hydrolase-like_dom_sf"/>
</dbReference>
<comment type="cofactor">
    <cofactor evidence="1">
        <name>Mg(2+)</name>
        <dbReference type="ChEBI" id="CHEBI:18420"/>
    </cofactor>
</comment>
<dbReference type="Pfam" id="PF00293">
    <property type="entry name" value="NUDIX"/>
    <property type="match status" value="1"/>
</dbReference>
<dbReference type="SUPFAM" id="SSF55811">
    <property type="entry name" value="Nudix"/>
    <property type="match status" value="1"/>
</dbReference>
<sequence length="174" mass="19998">MWKKKETRVIFTHPRITLIEDTVRLTDGTETDYVSIEGSAQSVGAIIRNGEGKLLILQEYTWPNDTRIWNFPGGMVNEHESLEDALRREAKEEAGCEIVNLKEIGIMYPYHRRSCEQLHIFTADLAGMAEQELEAEEEITLHWKTASEITKLLNDEKVNNAHTLATWSLYLLHS</sequence>
<evidence type="ECO:0000259" key="4">
    <source>
        <dbReference type="PROSITE" id="PS51462"/>
    </source>
</evidence>
<evidence type="ECO:0000313" key="6">
    <source>
        <dbReference type="Proteomes" id="UP000070457"/>
    </source>
</evidence>
<dbReference type="EC" id="3.6.1.-" evidence="5"/>
<gene>
    <name evidence="5" type="primary">rppH_2</name>
    <name evidence="5" type="ORF">TR69_WS6001001520</name>
</gene>